<keyword evidence="2" id="KW-0812">Transmembrane</keyword>
<evidence type="ECO:0000313" key="3">
    <source>
        <dbReference type="EMBL" id="RRJ88619.1"/>
    </source>
</evidence>
<keyword evidence="4" id="KW-1185">Reference proteome</keyword>
<evidence type="ECO:0000256" key="1">
    <source>
        <dbReference type="SAM" id="MobiDB-lite"/>
    </source>
</evidence>
<reference evidence="3 4" key="1">
    <citation type="submission" date="2018-11" db="EMBL/GenBank/DDBJ databases">
        <title>YIM 102482-1 draft genome.</title>
        <authorList>
            <person name="Li G."/>
            <person name="Jiang Y."/>
        </authorList>
    </citation>
    <scope>NUCLEOTIDE SEQUENCE [LARGE SCALE GENOMIC DNA]</scope>
    <source>
        <strain evidence="3 4">YIM 102482-1</strain>
    </source>
</reference>
<protein>
    <recommendedName>
        <fullName evidence="5">5-bromo-4-chloroindolyl phosphate hydrolysis protein</fullName>
    </recommendedName>
</protein>
<feature type="transmembrane region" description="Helical" evidence="2">
    <location>
        <begin position="33"/>
        <end position="52"/>
    </location>
</feature>
<dbReference type="Proteomes" id="UP000274391">
    <property type="component" value="Unassembled WGS sequence"/>
</dbReference>
<organism evidence="3 4">
    <name type="scientific">Gulosibacter macacae</name>
    <dbReference type="NCBI Taxonomy" id="2488791"/>
    <lineage>
        <taxon>Bacteria</taxon>
        <taxon>Bacillati</taxon>
        <taxon>Actinomycetota</taxon>
        <taxon>Actinomycetes</taxon>
        <taxon>Micrococcales</taxon>
        <taxon>Microbacteriaceae</taxon>
        <taxon>Gulosibacter</taxon>
    </lineage>
</organism>
<proteinExistence type="predicted"/>
<gene>
    <name evidence="3" type="ORF">EG850_00250</name>
</gene>
<feature type="region of interest" description="Disordered" evidence="1">
    <location>
        <begin position="229"/>
        <end position="270"/>
    </location>
</feature>
<keyword evidence="2" id="KW-1133">Transmembrane helix</keyword>
<name>A0A3P3W4P1_9MICO</name>
<keyword evidence="2" id="KW-0472">Membrane</keyword>
<evidence type="ECO:0000256" key="2">
    <source>
        <dbReference type="SAM" id="Phobius"/>
    </source>
</evidence>
<comment type="caution">
    <text evidence="3">The sequence shown here is derived from an EMBL/GenBank/DDBJ whole genome shotgun (WGS) entry which is preliminary data.</text>
</comment>
<feature type="compositionally biased region" description="Polar residues" evidence="1">
    <location>
        <begin position="261"/>
        <end position="270"/>
    </location>
</feature>
<dbReference type="AlphaFoldDB" id="A0A3P3W4P1"/>
<evidence type="ECO:0000313" key="4">
    <source>
        <dbReference type="Proteomes" id="UP000274391"/>
    </source>
</evidence>
<dbReference type="EMBL" id="RQVS01000001">
    <property type="protein sequence ID" value="RRJ88619.1"/>
    <property type="molecule type" value="Genomic_DNA"/>
</dbReference>
<accession>A0A3P3W4P1</accession>
<dbReference type="OrthoDB" id="5117457at2"/>
<evidence type="ECO:0008006" key="5">
    <source>
        <dbReference type="Google" id="ProtNLM"/>
    </source>
</evidence>
<sequence>MSSSPRKWLAPTVTGALVGVGTAAATVLLLGFAPPVGIALGAALGAGAGMLFTPMAPRMLEIGSTSVAPTTVPETLQAVLTSANAMENTLRRLESRPLWSGTHLDEKLGDLIRGVRTLAITPALQQRTQLDGDVHMLHVLATDYLPTIVNLAIENDRMHTSFSGRASRAQVEKNVVALEEQAGILGEALDRIETDVVRGTTQSVYEHAAFLQLRFEQASTASVLDLDQPLRDSPQYDAGPASLPGVPNPGTPNPGDAPDLNPNTDPRSLA</sequence>
<dbReference type="RefSeq" id="WP_124968682.1">
    <property type="nucleotide sequence ID" value="NZ_RQVS01000001.1"/>
</dbReference>